<keyword evidence="1" id="KW-0472">Membrane</keyword>
<keyword evidence="1" id="KW-1133">Transmembrane helix</keyword>
<evidence type="ECO:0000313" key="2">
    <source>
        <dbReference type="EMBL" id="MFD1484275.1"/>
    </source>
</evidence>
<dbReference type="EMBL" id="JBHTON010000007">
    <property type="protein sequence ID" value="MFD1484275.1"/>
    <property type="molecule type" value="Genomic_DNA"/>
</dbReference>
<evidence type="ECO:0000256" key="1">
    <source>
        <dbReference type="SAM" id="Phobius"/>
    </source>
</evidence>
<protein>
    <submittedName>
        <fullName evidence="2">Uncharacterized protein</fullName>
    </submittedName>
</protein>
<sequence length="145" mass="16637">MLWWVIGIAIVVIGLIVIFWWRLARRKRAMKVLMRRNQHLCDQVVAQVLHDLRWQYPDPLRSQPVADVWGHGIMAFAYALPTAQPPVSQAAFATALKAVPAIPQTEALARLVITDWWTRDALTHIDIAYVTNAATREYVEDVRRV</sequence>
<keyword evidence="1" id="KW-0812">Transmembrane</keyword>
<organism evidence="2 3">
    <name type="scientific">Lacticaseibacillus baoqingensis</name>
    <dbReference type="NCBI Taxonomy" id="2486013"/>
    <lineage>
        <taxon>Bacteria</taxon>
        <taxon>Bacillati</taxon>
        <taxon>Bacillota</taxon>
        <taxon>Bacilli</taxon>
        <taxon>Lactobacillales</taxon>
        <taxon>Lactobacillaceae</taxon>
        <taxon>Lacticaseibacillus</taxon>
    </lineage>
</organism>
<dbReference type="Proteomes" id="UP001597252">
    <property type="component" value="Unassembled WGS sequence"/>
</dbReference>
<keyword evidence="3" id="KW-1185">Reference proteome</keyword>
<proteinExistence type="predicted"/>
<accession>A0ABW4E753</accession>
<evidence type="ECO:0000313" key="3">
    <source>
        <dbReference type="Proteomes" id="UP001597252"/>
    </source>
</evidence>
<feature type="transmembrane region" description="Helical" evidence="1">
    <location>
        <begin position="6"/>
        <end position="24"/>
    </location>
</feature>
<comment type="caution">
    <text evidence="2">The sequence shown here is derived from an EMBL/GenBank/DDBJ whole genome shotgun (WGS) entry which is preliminary data.</text>
</comment>
<name>A0ABW4E753_9LACO</name>
<gene>
    <name evidence="2" type="ORF">ACFQ5J_03395</name>
</gene>
<reference evidence="3" key="1">
    <citation type="journal article" date="2019" name="Int. J. Syst. Evol. Microbiol.">
        <title>The Global Catalogue of Microorganisms (GCM) 10K type strain sequencing project: providing services to taxonomists for standard genome sequencing and annotation.</title>
        <authorList>
            <consortium name="The Broad Institute Genomics Platform"/>
            <consortium name="The Broad Institute Genome Sequencing Center for Infectious Disease"/>
            <person name="Wu L."/>
            <person name="Ma J."/>
        </authorList>
    </citation>
    <scope>NUCLEOTIDE SEQUENCE [LARGE SCALE GENOMIC DNA]</scope>
    <source>
        <strain evidence="3">CCM 8903</strain>
    </source>
</reference>
<dbReference type="RefSeq" id="WP_125750761.1">
    <property type="nucleotide sequence ID" value="NZ_JBHTON010000007.1"/>
</dbReference>